<evidence type="ECO:0000313" key="3">
    <source>
        <dbReference type="Proteomes" id="UP000240883"/>
    </source>
</evidence>
<dbReference type="AlphaFoldDB" id="A0A2T2NH94"/>
<proteinExistence type="predicted"/>
<gene>
    <name evidence="2" type="ORF">BS50DRAFT_636875</name>
</gene>
<organism evidence="2 3">
    <name type="scientific">Corynespora cassiicola Philippines</name>
    <dbReference type="NCBI Taxonomy" id="1448308"/>
    <lineage>
        <taxon>Eukaryota</taxon>
        <taxon>Fungi</taxon>
        <taxon>Dikarya</taxon>
        <taxon>Ascomycota</taxon>
        <taxon>Pezizomycotina</taxon>
        <taxon>Dothideomycetes</taxon>
        <taxon>Pleosporomycetidae</taxon>
        <taxon>Pleosporales</taxon>
        <taxon>Corynesporascaceae</taxon>
        <taxon>Corynespora</taxon>
    </lineage>
</organism>
<feature type="region of interest" description="Disordered" evidence="1">
    <location>
        <begin position="65"/>
        <end position="90"/>
    </location>
</feature>
<dbReference type="Proteomes" id="UP000240883">
    <property type="component" value="Unassembled WGS sequence"/>
</dbReference>
<evidence type="ECO:0000256" key="1">
    <source>
        <dbReference type="SAM" id="MobiDB-lite"/>
    </source>
</evidence>
<sequence>MSCSNVASEKQRQSMAGLMLESDSSVVRECNQQTSITEDIEIATRYSAQLSQLCTNHFDEHASWETADTLSVKSSSSSRPNDFTRRSGCDVEDQLMKRGRLSLPELNQVSGRTATKTPVSDDLDASPIVVSLEVIDSKRPMHDEVDDVACTWI</sequence>
<dbReference type="EMBL" id="KZ678138">
    <property type="protein sequence ID" value="PSN64739.1"/>
    <property type="molecule type" value="Genomic_DNA"/>
</dbReference>
<name>A0A2T2NH94_CORCC</name>
<protein>
    <submittedName>
        <fullName evidence="2">Uncharacterized protein</fullName>
    </submittedName>
</protein>
<accession>A0A2T2NH94</accession>
<keyword evidence="3" id="KW-1185">Reference proteome</keyword>
<feature type="compositionally biased region" description="Polar residues" evidence="1">
    <location>
        <begin position="66"/>
        <end position="81"/>
    </location>
</feature>
<reference evidence="2 3" key="1">
    <citation type="journal article" date="2018" name="Front. Microbiol.">
        <title>Genome-Wide Analysis of Corynespora cassiicola Leaf Fall Disease Putative Effectors.</title>
        <authorList>
            <person name="Lopez D."/>
            <person name="Ribeiro S."/>
            <person name="Label P."/>
            <person name="Fumanal B."/>
            <person name="Venisse J.S."/>
            <person name="Kohler A."/>
            <person name="de Oliveira R.R."/>
            <person name="Labutti K."/>
            <person name="Lipzen A."/>
            <person name="Lail K."/>
            <person name="Bauer D."/>
            <person name="Ohm R.A."/>
            <person name="Barry K.W."/>
            <person name="Spatafora J."/>
            <person name="Grigoriev I.V."/>
            <person name="Martin F.M."/>
            <person name="Pujade-Renaud V."/>
        </authorList>
    </citation>
    <scope>NUCLEOTIDE SEQUENCE [LARGE SCALE GENOMIC DNA]</scope>
    <source>
        <strain evidence="2 3">Philippines</strain>
    </source>
</reference>
<evidence type="ECO:0000313" key="2">
    <source>
        <dbReference type="EMBL" id="PSN64739.1"/>
    </source>
</evidence>